<dbReference type="SUPFAM" id="SSF55931">
    <property type="entry name" value="Glutamine synthetase/guanido kinase"/>
    <property type="match status" value="1"/>
</dbReference>
<dbReference type="InterPro" id="IPR014746">
    <property type="entry name" value="Gln_synth/guanido_kin_cat_dom"/>
</dbReference>
<evidence type="ECO:0000256" key="6">
    <source>
        <dbReference type="PROSITE-ProRule" id="PRU01330"/>
    </source>
</evidence>
<gene>
    <name evidence="10" type="ORF">CDAUBV1_LOCUS8782</name>
</gene>
<dbReference type="Gene3D" id="3.30.590.10">
    <property type="entry name" value="Glutamine synthetase/guanido kinase, catalytic domain"/>
    <property type="match status" value="1"/>
</dbReference>
<dbReference type="AlphaFoldDB" id="A0AAV2TF98"/>
<dbReference type="InterPro" id="IPR008147">
    <property type="entry name" value="Gln_synt_N"/>
</dbReference>
<comment type="function">
    <text evidence="2">May act as a component of the cytoskeleton or as a chaperone for the reorganization of intermediate filament proteins during terminal differentiation in the lens. Does not seem to have enzymatic activity.</text>
</comment>
<dbReference type="EMBL" id="CAXLJL010000223">
    <property type="protein sequence ID" value="CAL5134824.1"/>
    <property type="molecule type" value="Genomic_DNA"/>
</dbReference>
<sequence length="496" mass="56562">MTEALDDVKNPITDEEFIAEMQKYDYIRLSMTDMNGLHLSKLVSTRFAKKIAEGHSEMSCGMITFGPRFEVIDIPDVLDANYANGYLIPDRTTLHPCPWAGFQNPDITESAATRKTPNVCSVVCDITWKDGRPIEAYPRLLAKKMIAQLEERYGLTILSAFEPEFRAFKREGIEQTCKHPENRLSGAKNTVLKDLVPFTLGDDMYKTSYLAVYENFFMDFDRQMNAIGIHIQDFLNENGEGQLETPLSPEVGITAADHYFIMKQAVKEIGLKHNMAISFMTAPLFGDSSSGCHYNHSLWRKDGSNAFYDPKEPDQLSPLARHWIAGLLDHLPAMQTLCSPTVNCYRRLHRKLAPDIVNWDIDDRYSSIRVKNKDEKNTYIENRTPSSAANPYLVMAATIAAGMLGIEKGKEPVPPKGFKRVQGRHEPYVTLPSSLHEAIDTLHHDRELVDRLGSNFIEWYVMVKERGDLRNLGKIELRHNSEIDLAEERYEYLLYI</sequence>
<comment type="subunit">
    <text evidence="3">Dodecamer. Interacts with BFSP2 and VIM.</text>
</comment>
<dbReference type="PANTHER" id="PTHR43407">
    <property type="entry name" value="GLUTAMINE SYNTHETASE"/>
    <property type="match status" value="1"/>
</dbReference>
<dbReference type="GO" id="GO:0005737">
    <property type="term" value="C:cytoplasm"/>
    <property type="evidence" value="ECO:0007669"/>
    <property type="project" value="TreeGrafter"/>
</dbReference>
<dbReference type="SUPFAM" id="SSF54368">
    <property type="entry name" value="Glutamine synthetase, N-terminal domain"/>
    <property type="match status" value="1"/>
</dbReference>
<comment type="caution">
    <text evidence="10">The sequence shown here is derived from an EMBL/GenBank/DDBJ whole genome shotgun (WGS) entry which is preliminary data.</text>
</comment>
<reference evidence="10" key="1">
    <citation type="submission" date="2024-06" db="EMBL/GenBank/DDBJ databases">
        <authorList>
            <person name="Liu X."/>
            <person name="Lenzi L."/>
            <person name="Haldenby T S."/>
            <person name="Uol C."/>
        </authorList>
    </citation>
    <scope>NUCLEOTIDE SEQUENCE</scope>
</reference>
<evidence type="ECO:0000256" key="2">
    <source>
        <dbReference type="ARBA" id="ARBA00037583"/>
    </source>
</evidence>
<evidence type="ECO:0000256" key="5">
    <source>
        <dbReference type="ARBA" id="ARBA00042675"/>
    </source>
</evidence>
<accession>A0AAV2TF98</accession>
<organism evidence="10 11">
    <name type="scientific">Calicophoron daubneyi</name>
    <name type="common">Rumen fluke</name>
    <name type="synonym">Paramphistomum daubneyi</name>
    <dbReference type="NCBI Taxonomy" id="300641"/>
    <lineage>
        <taxon>Eukaryota</taxon>
        <taxon>Metazoa</taxon>
        <taxon>Spiralia</taxon>
        <taxon>Lophotrochozoa</taxon>
        <taxon>Platyhelminthes</taxon>
        <taxon>Trematoda</taxon>
        <taxon>Digenea</taxon>
        <taxon>Plagiorchiida</taxon>
        <taxon>Pronocephalata</taxon>
        <taxon>Paramphistomoidea</taxon>
        <taxon>Paramphistomidae</taxon>
        <taxon>Calicophoron</taxon>
    </lineage>
</organism>
<name>A0AAV2TF98_CALDB</name>
<dbReference type="PANTHER" id="PTHR43407:SF1">
    <property type="entry name" value="LENGSIN"/>
    <property type="match status" value="1"/>
</dbReference>
<evidence type="ECO:0000313" key="11">
    <source>
        <dbReference type="Proteomes" id="UP001497525"/>
    </source>
</evidence>
<dbReference type="InterPro" id="IPR008146">
    <property type="entry name" value="Gln_synth_cat_dom"/>
</dbReference>
<dbReference type="Proteomes" id="UP001497525">
    <property type="component" value="Unassembled WGS sequence"/>
</dbReference>
<dbReference type="InterPro" id="IPR036651">
    <property type="entry name" value="Gln_synt_N_sf"/>
</dbReference>
<dbReference type="Pfam" id="PF00120">
    <property type="entry name" value="Gln-synt_C"/>
    <property type="match status" value="1"/>
</dbReference>
<protein>
    <recommendedName>
        <fullName evidence="4">Lengsin</fullName>
    </recommendedName>
    <alternativeName>
        <fullName evidence="5">Glutamate-ammonia ligase domain-containing protein 1</fullName>
    </alternativeName>
</protein>
<evidence type="ECO:0000259" key="9">
    <source>
        <dbReference type="PROSITE" id="PS51987"/>
    </source>
</evidence>
<feature type="domain" description="GS beta-grasp" evidence="8">
    <location>
        <begin position="22"/>
        <end position="131"/>
    </location>
</feature>
<proteinExistence type="inferred from homology"/>
<dbReference type="PROSITE" id="PS51987">
    <property type="entry name" value="GS_CATALYTIC"/>
    <property type="match status" value="1"/>
</dbReference>
<dbReference type="Gene3D" id="3.10.20.70">
    <property type="entry name" value="Glutamine synthetase, N-terminal domain"/>
    <property type="match status" value="1"/>
</dbReference>
<evidence type="ECO:0000256" key="1">
    <source>
        <dbReference type="ARBA" id="ARBA00009897"/>
    </source>
</evidence>
<dbReference type="SMART" id="SM01230">
    <property type="entry name" value="Gln-synt_C"/>
    <property type="match status" value="1"/>
</dbReference>
<dbReference type="GO" id="GO:0016020">
    <property type="term" value="C:membrane"/>
    <property type="evidence" value="ECO:0007669"/>
    <property type="project" value="TreeGrafter"/>
</dbReference>
<evidence type="ECO:0000256" key="3">
    <source>
        <dbReference type="ARBA" id="ARBA00038790"/>
    </source>
</evidence>
<feature type="domain" description="GS catalytic" evidence="9">
    <location>
        <begin position="138"/>
        <end position="496"/>
    </location>
</feature>
<comment type="similarity">
    <text evidence="1 6 7">Belongs to the glutamine synthetase family.</text>
</comment>
<evidence type="ECO:0000256" key="7">
    <source>
        <dbReference type="RuleBase" id="RU000384"/>
    </source>
</evidence>
<evidence type="ECO:0000313" key="10">
    <source>
        <dbReference type="EMBL" id="CAL5134824.1"/>
    </source>
</evidence>
<evidence type="ECO:0000256" key="4">
    <source>
        <dbReference type="ARBA" id="ARBA00039404"/>
    </source>
</evidence>
<evidence type="ECO:0000259" key="8">
    <source>
        <dbReference type="PROSITE" id="PS51986"/>
    </source>
</evidence>
<dbReference type="PROSITE" id="PS51986">
    <property type="entry name" value="GS_BETA_GRASP"/>
    <property type="match status" value="1"/>
</dbReference>
<dbReference type="GO" id="GO:0004356">
    <property type="term" value="F:glutamine synthetase activity"/>
    <property type="evidence" value="ECO:0007669"/>
    <property type="project" value="InterPro"/>
</dbReference>
<dbReference type="GO" id="GO:0006542">
    <property type="term" value="P:glutamine biosynthetic process"/>
    <property type="evidence" value="ECO:0007669"/>
    <property type="project" value="InterPro"/>
</dbReference>